<gene>
    <name evidence="1" type="ORF">DEP93_00980</name>
</gene>
<reference evidence="1 2" key="1">
    <citation type="journal article" date="2018" name="Nat. Biotechnol.">
        <title>A standardized bacterial taxonomy based on genome phylogeny substantially revises the tree of life.</title>
        <authorList>
            <person name="Parks D.H."/>
            <person name="Chuvochina M."/>
            <person name="Waite D.W."/>
            <person name="Rinke C."/>
            <person name="Skarshewski A."/>
            <person name="Chaumeil P.A."/>
            <person name="Hugenholtz P."/>
        </authorList>
    </citation>
    <scope>NUCLEOTIDE SEQUENCE [LARGE SCALE GENOMIC DNA]</scope>
    <source>
        <strain evidence="1">UBA11701</strain>
    </source>
</reference>
<sequence length="62" mass="6975">MPEIKTKAVLTCPKCDFRQEAEMPTDACQYFYKCVHCGALLKPKEGDCCVFCSYADTKCPSK</sequence>
<evidence type="ECO:0000313" key="2">
    <source>
        <dbReference type="Proteomes" id="UP000263336"/>
    </source>
</evidence>
<name>A0A3D0ZNZ7_UNCKA</name>
<dbReference type="AlphaFoldDB" id="A0A3D0ZNZ7"/>
<dbReference type="NCBIfam" id="NF041374">
    <property type="entry name" value="GDCCVxC"/>
    <property type="match status" value="1"/>
</dbReference>
<dbReference type="EMBL" id="DOZN01000008">
    <property type="protein sequence ID" value="HCC42027.1"/>
    <property type="molecule type" value="Genomic_DNA"/>
</dbReference>
<dbReference type="InterPro" id="IPR047677">
    <property type="entry name" value="GDCCVxC"/>
</dbReference>
<evidence type="ECO:0008006" key="3">
    <source>
        <dbReference type="Google" id="ProtNLM"/>
    </source>
</evidence>
<accession>A0A3D0ZNZ7</accession>
<dbReference type="Proteomes" id="UP000263336">
    <property type="component" value="Unassembled WGS sequence"/>
</dbReference>
<organism evidence="1 2">
    <name type="scientific">candidate division WWE3 bacterium</name>
    <dbReference type="NCBI Taxonomy" id="2053526"/>
    <lineage>
        <taxon>Bacteria</taxon>
        <taxon>Katanobacteria</taxon>
    </lineage>
</organism>
<protein>
    <recommendedName>
        <fullName evidence="3">RNA-binding protein</fullName>
    </recommendedName>
</protein>
<evidence type="ECO:0000313" key="1">
    <source>
        <dbReference type="EMBL" id="HCC42027.1"/>
    </source>
</evidence>
<proteinExistence type="predicted"/>
<comment type="caution">
    <text evidence="1">The sequence shown here is derived from an EMBL/GenBank/DDBJ whole genome shotgun (WGS) entry which is preliminary data.</text>
</comment>